<dbReference type="GO" id="GO:0000175">
    <property type="term" value="F:3'-5'-RNA exonuclease activity"/>
    <property type="evidence" value="ECO:0007669"/>
    <property type="project" value="TreeGrafter"/>
</dbReference>
<proteinExistence type="predicted"/>
<feature type="compositionally biased region" description="Basic and acidic residues" evidence="1">
    <location>
        <begin position="104"/>
        <end position="116"/>
    </location>
</feature>
<dbReference type="Gene3D" id="3.60.10.10">
    <property type="entry name" value="Endonuclease/exonuclease/phosphatase"/>
    <property type="match status" value="1"/>
</dbReference>
<dbReference type="EMBL" id="GGEC01036585">
    <property type="protein sequence ID" value="MBX17069.1"/>
    <property type="molecule type" value="Transcribed_RNA"/>
</dbReference>
<dbReference type="PANTHER" id="PTHR12121:SF85">
    <property type="entry name" value="CARBON CATABOLITE REPRESSOR PROTEIN 4 HOMOLOG 6"/>
    <property type="match status" value="1"/>
</dbReference>
<evidence type="ECO:0000313" key="2">
    <source>
        <dbReference type="EMBL" id="MBX17069.1"/>
    </source>
</evidence>
<protein>
    <submittedName>
        <fullName evidence="2">Uncharacterized protein MANES_16G118500</fullName>
    </submittedName>
</protein>
<sequence>MSLCEHSQSNAKAESSNTSLGVIALEDSSSGGSLCLLSQSIVNDENIGISAPYQATISRESTSSYVSEDKKLENVFPDLEEEISGEDESTFLSALNDTCTYPSERSDLDCSPKEFSSDPNDPQLCSPKYEVLGNLDTESGNAEKTPYNSASWTPMEIVTATGSADCTNLEHPLKLKSTYVEVQDCSETRDLNGEPLVTSYNRHFMGTVDYIWCSEGLQTVRVLAPLPKHAMQWTPGFPTKVQKLYLTLLTFSLEIVVHMMVASCGRYFCKGLAMYFTNFGDAKFLHPALVIGGLSIFPHNFYLLTILCASSL</sequence>
<feature type="region of interest" description="Disordered" evidence="1">
    <location>
        <begin position="103"/>
        <end position="122"/>
    </location>
</feature>
<reference evidence="2" key="1">
    <citation type="submission" date="2018-02" db="EMBL/GenBank/DDBJ databases">
        <title>Rhizophora mucronata_Transcriptome.</title>
        <authorList>
            <person name="Meera S.P."/>
            <person name="Sreeshan A."/>
            <person name="Augustine A."/>
        </authorList>
    </citation>
    <scope>NUCLEOTIDE SEQUENCE</scope>
    <source>
        <tissue evidence="2">Leaf</tissue>
    </source>
</reference>
<dbReference type="InterPro" id="IPR036691">
    <property type="entry name" value="Endo/exonu/phosph_ase_sf"/>
</dbReference>
<organism evidence="2">
    <name type="scientific">Rhizophora mucronata</name>
    <name type="common">Asiatic mangrove</name>
    <dbReference type="NCBI Taxonomy" id="61149"/>
    <lineage>
        <taxon>Eukaryota</taxon>
        <taxon>Viridiplantae</taxon>
        <taxon>Streptophyta</taxon>
        <taxon>Embryophyta</taxon>
        <taxon>Tracheophyta</taxon>
        <taxon>Spermatophyta</taxon>
        <taxon>Magnoliopsida</taxon>
        <taxon>eudicotyledons</taxon>
        <taxon>Gunneridae</taxon>
        <taxon>Pentapetalae</taxon>
        <taxon>rosids</taxon>
        <taxon>fabids</taxon>
        <taxon>Malpighiales</taxon>
        <taxon>Rhizophoraceae</taxon>
        <taxon>Rhizophora</taxon>
    </lineage>
</organism>
<accession>A0A2P2LGH5</accession>
<dbReference type="InterPro" id="IPR050410">
    <property type="entry name" value="CCR4/nocturin_mRNA_transcr"/>
</dbReference>
<evidence type="ECO:0000256" key="1">
    <source>
        <dbReference type="SAM" id="MobiDB-lite"/>
    </source>
</evidence>
<dbReference type="AlphaFoldDB" id="A0A2P2LGH5"/>
<dbReference type="PANTHER" id="PTHR12121">
    <property type="entry name" value="CARBON CATABOLITE REPRESSOR PROTEIN 4"/>
    <property type="match status" value="1"/>
</dbReference>
<name>A0A2P2LGH5_RHIMU</name>